<keyword evidence="3 5" id="KW-0175">Coiled coil</keyword>
<keyword evidence="7" id="KW-1185">Reference proteome</keyword>
<keyword evidence="2" id="KW-0963">Cytoplasm</keyword>
<gene>
    <name evidence="6" type="ORF">HCN44_005230</name>
</gene>
<dbReference type="EMBL" id="JACMRX010000003">
    <property type="protein sequence ID" value="KAF7992886.1"/>
    <property type="molecule type" value="Genomic_DNA"/>
</dbReference>
<name>A0A834XVG8_APHGI</name>
<dbReference type="Pfam" id="PF03148">
    <property type="entry name" value="Tektin"/>
    <property type="match status" value="1"/>
</dbReference>
<evidence type="ECO:0000256" key="4">
    <source>
        <dbReference type="RuleBase" id="RU367040"/>
    </source>
</evidence>
<dbReference type="OrthoDB" id="5788000at2759"/>
<dbReference type="GO" id="GO:0060271">
    <property type="term" value="P:cilium assembly"/>
    <property type="evidence" value="ECO:0007669"/>
    <property type="project" value="UniProtKB-UniRule"/>
</dbReference>
<evidence type="ECO:0000256" key="1">
    <source>
        <dbReference type="ARBA" id="ARBA00007209"/>
    </source>
</evidence>
<keyword evidence="4" id="KW-0969">Cilium</keyword>
<dbReference type="PRINTS" id="PR00511">
    <property type="entry name" value="TEKTIN"/>
</dbReference>
<comment type="subcellular location">
    <subcellularLocation>
        <location evidence="4">Cytoplasm</location>
        <location evidence="4">Cytoskeleton</location>
        <location evidence="4">Cilium axoneme</location>
    </subcellularLocation>
</comment>
<accession>A0A834XVG8</accession>
<dbReference type="AlphaFoldDB" id="A0A834XVG8"/>
<organism evidence="6 7">
    <name type="scientific">Aphidius gifuensis</name>
    <name type="common">Parasitoid wasp</name>
    <dbReference type="NCBI Taxonomy" id="684658"/>
    <lineage>
        <taxon>Eukaryota</taxon>
        <taxon>Metazoa</taxon>
        <taxon>Ecdysozoa</taxon>
        <taxon>Arthropoda</taxon>
        <taxon>Hexapoda</taxon>
        <taxon>Insecta</taxon>
        <taxon>Pterygota</taxon>
        <taxon>Neoptera</taxon>
        <taxon>Endopterygota</taxon>
        <taxon>Hymenoptera</taxon>
        <taxon>Apocrita</taxon>
        <taxon>Ichneumonoidea</taxon>
        <taxon>Braconidae</taxon>
        <taxon>Aphidiinae</taxon>
        <taxon>Aphidius</taxon>
    </lineage>
</organism>
<dbReference type="PANTHER" id="PTHR19960:SF12">
    <property type="entry name" value="TEKTIN-4"/>
    <property type="match status" value="1"/>
</dbReference>
<evidence type="ECO:0000256" key="2">
    <source>
        <dbReference type="ARBA" id="ARBA00022490"/>
    </source>
</evidence>
<dbReference type="InterPro" id="IPR000435">
    <property type="entry name" value="Tektins"/>
</dbReference>
<dbReference type="InterPro" id="IPR048256">
    <property type="entry name" value="Tektin-like"/>
</dbReference>
<sequence length="448" mass="51969">MEKINEKMSSNIEQCPETKPNVLCNELSKNTISSKINPNVTFDEKAVCESNITNDTWTPLARLTGTRPTVDKLTVSRYSPGEWKLHNKEILNNSNIFNLSKNIAFATNSIEKKICSQVDRDQQDTYNDLRKRASTIFCWKIELEKNNNNITMEIDEMKDETKRLLRSNQAIKNIININKNMQKTRNLRMKPDLVTDSLTEELIKEEFLCDEVMNLYTRCIDEIKMQMTELKDAKQRLEHDWSDKTTAHEIDSSCIGLRSETITNQWNLGCVKFPQNQSSTNDYEKFIKETLAFCQIAVGRSRVLRANLKEIVDRSVKDLRNQADKCLKKLSDNEKMIKQVSSTVQRLDAPMKCAQSRLSMRLTRENVENCRDEPHYGLIDEVKGISEGTTILSGHINSLNESLDYLTTCRQKIENEIMIKRKSLWIDSDRCQYIRSSYPSWKILSGYE</sequence>
<evidence type="ECO:0000313" key="6">
    <source>
        <dbReference type="EMBL" id="KAF7992886.1"/>
    </source>
</evidence>
<dbReference type="GO" id="GO:0005634">
    <property type="term" value="C:nucleus"/>
    <property type="evidence" value="ECO:0007669"/>
    <property type="project" value="TreeGrafter"/>
</dbReference>
<comment type="similarity">
    <text evidence="1 4">Belongs to the tektin family.</text>
</comment>
<keyword evidence="4" id="KW-0282">Flagellum</keyword>
<dbReference type="GO" id="GO:0060294">
    <property type="term" value="P:cilium movement involved in cell motility"/>
    <property type="evidence" value="ECO:0007669"/>
    <property type="project" value="UniProtKB-UniRule"/>
</dbReference>
<evidence type="ECO:0000313" key="7">
    <source>
        <dbReference type="Proteomes" id="UP000639338"/>
    </source>
</evidence>
<feature type="coiled-coil region" evidence="5">
    <location>
        <begin position="140"/>
        <end position="167"/>
    </location>
</feature>
<dbReference type="PANTHER" id="PTHR19960">
    <property type="entry name" value="TEKTIN"/>
    <property type="match status" value="1"/>
</dbReference>
<evidence type="ECO:0000256" key="3">
    <source>
        <dbReference type="ARBA" id="ARBA00023054"/>
    </source>
</evidence>
<dbReference type="GO" id="GO:0005930">
    <property type="term" value="C:axoneme"/>
    <property type="evidence" value="ECO:0007669"/>
    <property type="project" value="UniProtKB-SubCell"/>
</dbReference>
<protein>
    <recommendedName>
        <fullName evidence="4">Tektin</fullName>
    </recommendedName>
</protein>
<keyword evidence="4" id="KW-0966">Cell projection</keyword>
<evidence type="ECO:0000256" key="5">
    <source>
        <dbReference type="SAM" id="Coils"/>
    </source>
</evidence>
<dbReference type="Proteomes" id="UP000639338">
    <property type="component" value="Unassembled WGS sequence"/>
</dbReference>
<reference evidence="6 7" key="1">
    <citation type="submission" date="2020-08" db="EMBL/GenBank/DDBJ databases">
        <title>Aphidius gifuensis genome sequencing and assembly.</title>
        <authorList>
            <person name="Du Z."/>
        </authorList>
    </citation>
    <scope>NUCLEOTIDE SEQUENCE [LARGE SCALE GENOMIC DNA]</scope>
    <source>
        <strain evidence="6">YNYX2018</strain>
        <tissue evidence="6">Adults</tissue>
    </source>
</reference>
<comment type="caution">
    <text evidence="6">The sequence shown here is derived from an EMBL/GenBank/DDBJ whole genome shotgun (WGS) entry which is preliminary data.</text>
</comment>
<dbReference type="GO" id="GO:0015630">
    <property type="term" value="C:microtubule cytoskeleton"/>
    <property type="evidence" value="ECO:0007669"/>
    <property type="project" value="UniProtKB-UniRule"/>
</dbReference>
<proteinExistence type="inferred from homology"/>